<proteinExistence type="predicted"/>
<dbReference type="Proteomes" id="UP001321473">
    <property type="component" value="Unassembled WGS sequence"/>
</dbReference>
<gene>
    <name evidence="1" type="ORF">V5799_009822</name>
</gene>
<accession>A0AAQ4F9E5</accession>
<dbReference type="EMBL" id="JARKHS020005144">
    <property type="protein sequence ID" value="KAK8783814.1"/>
    <property type="molecule type" value="Genomic_DNA"/>
</dbReference>
<sequence length="147" mass="16719">MKEVRVTAVRGAAPAVKSKPRFHLSLFTTTPKFRQLFVRSKSKKPWFAFRASLLPCCCSSGTGSSSQLCFQSGIHGPKRKSVWMQLGIPLAKKKHVILLTLPQLVVKTRANKTAAFLKQLLMRKYQRKQISPLLKCRHRRHSCHAHD</sequence>
<comment type="caution">
    <text evidence="1">The sequence shown here is derived from an EMBL/GenBank/DDBJ whole genome shotgun (WGS) entry which is preliminary data.</text>
</comment>
<evidence type="ECO:0000313" key="2">
    <source>
        <dbReference type="Proteomes" id="UP001321473"/>
    </source>
</evidence>
<evidence type="ECO:0000313" key="1">
    <source>
        <dbReference type="EMBL" id="KAK8783814.1"/>
    </source>
</evidence>
<organism evidence="1 2">
    <name type="scientific">Amblyomma americanum</name>
    <name type="common">Lone star tick</name>
    <dbReference type="NCBI Taxonomy" id="6943"/>
    <lineage>
        <taxon>Eukaryota</taxon>
        <taxon>Metazoa</taxon>
        <taxon>Ecdysozoa</taxon>
        <taxon>Arthropoda</taxon>
        <taxon>Chelicerata</taxon>
        <taxon>Arachnida</taxon>
        <taxon>Acari</taxon>
        <taxon>Parasitiformes</taxon>
        <taxon>Ixodida</taxon>
        <taxon>Ixodoidea</taxon>
        <taxon>Ixodidae</taxon>
        <taxon>Amblyomminae</taxon>
        <taxon>Amblyomma</taxon>
    </lineage>
</organism>
<dbReference type="AlphaFoldDB" id="A0AAQ4F9E5"/>
<keyword evidence="2" id="KW-1185">Reference proteome</keyword>
<reference evidence="1 2" key="1">
    <citation type="journal article" date="2023" name="Arcadia Sci">
        <title>De novo assembly of a long-read Amblyomma americanum tick genome.</title>
        <authorList>
            <person name="Chou S."/>
            <person name="Poskanzer K.E."/>
            <person name="Rollins M."/>
            <person name="Thuy-Boun P.S."/>
        </authorList>
    </citation>
    <scope>NUCLEOTIDE SEQUENCE [LARGE SCALE GENOMIC DNA]</scope>
    <source>
        <strain evidence="1">F_SG_1</strain>
        <tissue evidence="1">Salivary glands</tissue>
    </source>
</reference>
<protein>
    <submittedName>
        <fullName evidence="1">Uncharacterized protein</fullName>
    </submittedName>
</protein>
<name>A0AAQ4F9E5_AMBAM</name>